<feature type="chain" id="PRO_5010546647" description="Dienelactone hydrolase domain-containing protein" evidence="2">
    <location>
        <begin position="22"/>
        <end position="332"/>
    </location>
</feature>
<proteinExistence type="predicted"/>
<keyword evidence="1" id="KW-0378">Hydrolase</keyword>
<dbReference type="Gene3D" id="3.40.50.1820">
    <property type="entry name" value="alpha/beta hydrolase"/>
    <property type="match status" value="1"/>
</dbReference>
<dbReference type="RefSeq" id="WP_051269292.1">
    <property type="nucleotide sequence ID" value="NZ_LVVZ01000011.1"/>
</dbReference>
<keyword evidence="5" id="KW-1185">Reference proteome</keyword>
<evidence type="ECO:0000256" key="2">
    <source>
        <dbReference type="SAM" id="SignalP"/>
    </source>
</evidence>
<reference evidence="4 5" key="1">
    <citation type="submission" date="2016-03" db="EMBL/GenBank/DDBJ databases">
        <title>Genome sequence of Nesiotobacter sp. nov., a moderately halophilic alphaproteobacterium isolated from the Yellow Sea, China.</title>
        <authorList>
            <person name="Zhang G."/>
            <person name="Zhang R."/>
        </authorList>
    </citation>
    <scope>NUCLEOTIDE SEQUENCE [LARGE SCALE GENOMIC DNA]</scope>
    <source>
        <strain evidence="4 5">WB1-6</strain>
    </source>
</reference>
<dbReference type="InterPro" id="IPR029058">
    <property type="entry name" value="AB_hydrolase_fold"/>
</dbReference>
<organism evidence="4 5">
    <name type="scientific">Pseudovibrio exalbescens</name>
    <dbReference type="NCBI Taxonomy" id="197461"/>
    <lineage>
        <taxon>Bacteria</taxon>
        <taxon>Pseudomonadati</taxon>
        <taxon>Pseudomonadota</taxon>
        <taxon>Alphaproteobacteria</taxon>
        <taxon>Hyphomicrobiales</taxon>
        <taxon>Stappiaceae</taxon>
        <taxon>Pseudovibrio</taxon>
    </lineage>
</organism>
<evidence type="ECO:0000313" key="5">
    <source>
        <dbReference type="Proteomes" id="UP000185783"/>
    </source>
</evidence>
<dbReference type="STRING" id="197461.A3843_06600"/>
<dbReference type="InterPro" id="IPR002925">
    <property type="entry name" value="Dienelactn_hydro"/>
</dbReference>
<dbReference type="InterPro" id="IPR016986">
    <property type="entry name" value="UCP031982_abhydr"/>
</dbReference>
<accession>A0A1U7JJ20</accession>
<evidence type="ECO:0000256" key="1">
    <source>
        <dbReference type="ARBA" id="ARBA00022801"/>
    </source>
</evidence>
<gene>
    <name evidence="4" type="ORF">A3843_06600</name>
</gene>
<dbReference type="AlphaFoldDB" id="A0A1U7JJ20"/>
<dbReference type="GO" id="GO:0052689">
    <property type="term" value="F:carboxylic ester hydrolase activity"/>
    <property type="evidence" value="ECO:0007669"/>
    <property type="project" value="UniProtKB-ARBA"/>
</dbReference>
<evidence type="ECO:0000259" key="3">
    <source>
        <dbReference type="Pfam" id="PF01738"/>
    </source>
</evidence>
<dbReference type="EMBL" id="LVVZ01000011">
    <property type="protein sequence ID" value="OKL44746.1"/>
    <property type="molecule type" value="Genomic_DNA"/>
</dbReference>
<dbReference type="Pfam" id="PF01738">
    <property type="entry name" value="DLH"/>
    <property type="match status" value="1"/>
</dbReference>
<evidence type="ECO:0000313" key="4">
    <source>
        <dbReference type="EMBL" id="OKL44746.1"/>
    </source>
</evidence>
<keyword evidence="2" id="KW-0732">Signal</keyword>
<feature type="signal peptide" evidence="2">
    <location>
        <begin position="1"/>
        <end position="21"/>
    </location>
</feature>
<dbReference type="Proteomes" id="UP000185783">
    <property type="component" value="Unassembled WGS sequence"/>
</dbReference>
<comment type="caution">
    <text evidence="4">The sequence shown here is derived from an EMBL/GenBank/DDBJ whole genome shotgun (WGS) entry which is preliminary data.</text>
</comment>
<sequence>MFRFFGLVSAALCVAISLAKASPKAVDYEAGITQLVVRSDGEDLSTLVWYPTNDVLASWTMGPFKVNATRQAQAAAKERFPVLLLSHGHQSDPLAHRDLAATLARHGFIVVVPTHTGDAFGTPMQSLATVMRSRPKQASAALSAVLRSETFARHVDADRIGAIGYSAGGYTALILAGAQPDFKRAAAYCSGEGARDVGSCLQKGAAWSSPGMADLQSWQPAADARIKALVLLEPHAIMFDIAGLQEVERPLLLVGVQDDSLMPAALNTDHVGQALDVTPVEMPGAHFVFVDPCPLALIEKAAVICKDAPDVDRESVHRELTSQIVEFFQGHL</sequence>
<dbReference type="InterPro" id="IPR050261">
    <property type="entry name" value="FrsA_esterase"/>
</dbReference>
<dbReference type="PIRSF" id="PIRSF031982">
    <property type="entry name" value="UCP031982_abhydr"/>
    <property type="match status" value="1"/>
</dbReference>
<dbReference type="PANTHER" id="PTHR22946">
    <property type="entry name" value="DIENELACTONE HYDROLASE DOMAIN-CONTAINING PROTEIN-RELATED"/>
    <property type="match status" value="1"/>
</dbReference>
<protein>
    <recommendedName>
        <fullName evidence="3">Dienelactone hydrolase domain-containing protein</fullName>
    </recommendedName>
</protein>
<name>A0A1U7JJ20_9HYPH</name>
<dbReference type="PANTHER" id="PTHR22946:SF9">
    <property type="entry name" value="POLYKETIDE TRANSFERASE AF380"/>
    <property type="match status" value="1"/>
</dbReference>
<feature type="domain" description="Dienelactone hydrolase" evidence="3">
    <location>
        <begin position="96"/>
        <end position="188"/>
    </location>
</feature>
<dbReference type="SUPFAM" id="SSF53474">
    <property type="entry name" value="alpha/beta-Hydrolases"/>
    <property type="match status" value="1"/>
</dbReference>